<keyword evidence="1" id="KW-1133">Transmembrane helix</keyword>
<dbReference type="Proteomes" id="UP000428260">
    <property type="component" value="Chromosome"/>
</dbReference>
<organism evidence="2 3">
    <name type="scientific">Maribellus comscasis</name>
    <dbReference type="NCBI Taxonomy" id="2681766"/>
    <lineage>
        <taxon>Bacteria</taxon>
        <taxon>Pseudomonadati</taxon>
        <taxon>Bacteroidota</taxon>
        <taxon>Bacteroidia</taxon>
        <taxon>Marinilabiliales</taxon>
        <taxon>Prolixibacteraceae</taxon>
        <taxon>Maribellus</taxon>
    </lineage>
</organism>
<dbReference type="AlphaFoldDB" id="A0A6I6JMI6"/>
<name>A0A6I6JMI6_9BACT</name>
<evidence type="ECO:0000313" key="2">
    <source>
        <dbReference type="EMBL" id="QGY43601.1"/>
    </source>
</evidence>
<protein>
    <submittedName>
        <fullName evidence="2">Uncharacterized protein</fullName>
    </submittedName>
</protein>
<evidence type="ECO:0000256" key="1">
    <source>
        <dbReference type="SAM" id="Phobius"/>
    </source>
</evidence>
<accession>A0A6I6JMI6</accession>
<feature type="transmembrane region" description="Helical" evidence="1">
    <location>
        <begin position="12"/>
        <end position="33"/>
    </location>
</feature>
<dbReference type="RefSeq" id="WP_158864891.1">
    <property type="nucleotide sequence ID" value="NZ_CP046401.1"/>
</dbReference>
<keyword evidence="1" id="KW-0472">Membrane</keyword>
<evidence type="ECO:0000313" key="3">
    <source>
        <dbReference type="Proteomes" id="UP000428260"/>
    </source>
</evidence>
<dbReference type="KEGG" id="mcos:GM418_07980"/>
<reference evidence="2 3" key="1">
    <citation type="submission" date="2019-11" db="EMBL/GenBank/DDBJ databases">
        <authorList>
            <person name="Zheng R.K."/>
            <person name="Sun C.M."/>
        </authorList>
    </citation>
    <scope>NUCLEOTIDE SEQUENCE [LARGE SCALE GENOMIC DNA]</scope>
    <source>
        <strain evidence="2 3">WC007</strain>
    </source>
</reference>
<keyword evidence="1" id="KW-0812">Transmembrane</keyword>
<proteinExistence type="predicted"/>
<gene>
    <name evidence="2" type="ORF">GM418_07980</name>
</gene>
<sequence length="546" mass="63348">MNHQKTVNKMKLAKHITLGILSLSIVTAVLVGYKALKMKSQIKELFKLNKTLKAEGYFMTDFEFQLVGMGYELDKGQYRKAETKLSDYLTKLSNKEGLIKIPEFKNNQEEIDFYLNLQNPRTGAFIDESAPFCVYYEATKNVLEHLVSLSDSTTAPLKLHYPLTFLDSINTPENLIEHLNDISYVGWFASHFPQTSFHFARNILDATRSDNTLEAYNLYTFSPEWKQAMLKWMYDFQDPVSGMWGPKNKRTNELRKYDLNNTKSIVKIFRDNQGNDLYDEYPLKYGDKLFKSSLEQLSEPYPDEDNLAEIHEWNLRQAKGLSMLLRYLWNDASAEDKKIAEQMIARNIDICFKNYYVAEEGAFSYYPNSKKASPDGITNLVFNEIGAFSYKKQKKLWGDPVENIKDIGELILSHMNTSDMEPVLNNPNINSLRIYTCKPDYENLTDSVWAVFYPQDTSVLDVMEVVPNILHWAETSSLSMGNWTSMARLKTTYSNFNIKKPVIVRKKLPIKEINKKLQASHELYFVGFDKLQIPRNHISYKVLKQK</sequence>
<dbReference type="EMBL" id="CP046401">
    <property type="protein sequence ID" value="QGY43601.1"/>
    <property type="molecule type" value="Genomic_DNA"/>
</dbReference>
<keyword evidence="3" id="KW-1185">Reference proteome</keyword>